<feature type="domain" description="Glycosyltransferase RgtA/B/C/D-like" evidence="9">
    <location>
        <begin position="71"/>
        <end position="228"/>
    </location>
</feature>
<keyword evidence="7 8" id="KW-0472">Membrane</keyword>
<keyword evidence="3" id="KW-0328">Glycosyltransferase</keyword>
<evidence type="ECO:0000256" key="8">
    <source>
        <dbReference type="SAM" id="Phobius"/>
    </source>
</evidence>
<evidence type="ECO:0000259" key="9">
    <source>
        <dbReference type="Pfam" id="PF13231"/>
    </source>
</evidence>
<dbReference type="KEGG" id="saci:Sinac_7281"/>
<dbReference type="OrthoDB" id="231654at2"/>
<protein>
    <submittedName>
        <fullName evidence="10">PMT family glycosyltransferase, 4-amino-4-deoxy-L-arabinose transferase</fullName>
    </submittedName>
</protein>
<evidence type="ECO:0000313" key="11">
    <source>
        <dbReference type="Proteomes" id="UP000010798"/>
    </source>
</evidence>
<dbReference type="InterPro" id="IPR038731">
    <property type="entry name" value="RgtA/B/C-like"/>
</dbReference>
<feature type="transmembrane region" description="Helical" evidence="8">
    <location>
        <begin position="170"/>
        <end position="197"/>
    </location>
</feature>
<organism evidence="10 11">
    <name type="scientific">Singulisphaera acidiphila (strain ATCC BAA-1392 / DSM 18658 / VKM B-2454 / MOB10)</name>
    <dbReference type="NCBI Taxonomy" id="886293"/>
    <lineage>
        <taxon>Bacteria</taxon>
        <taxon>Pseudomonadati</taxon>
        <taxon>Planctomycetota</taxon>
        <taxon>Planctomycetia</taxon>
        <taxon>Isosphaerales</taxon>
        <taxon>Isosphaeraceae</taxon>
        <taxon>Singulisphaera</taxon>
    </lineage>
</organism>
<feature type="transmembrane region" description="Helical" evidence="8">
    <location>
        <begin position="326"/>
        <end position="345"/>
    </location>
</feature>
<dbReference type="InterPro" id="IPR050297">
    <property type="entry name" value="LipidA_mod_glycosyltrf_83"/>
</dbReference>
<keyword evidence="11" id="KW-1185">Reference proteome</keyword>
<evidence type="ECO:0000256" key="1">
    <source>
        <dbReference type="ARBA" id="ARBA00004651"/>
    </source>
</evidence>
<feature type="transmembrane region" description="Helical" evidence="8">
    <location>
        <begin position="209"/>
        <end position="229"/>
    </location>
</feature>
<dbReference type="AlphaFoldDB" id="L0DQR1"/>
<evidence type="ECO:0000313" key="10">
    <source>
        <dbReference type="EMBL" id="AGA31323.1"/>
    </source>
</evidence>
<dbReference type="HOGENOM" id="CLU_543907_0_0_0"/>
<evidence type="ECO:0000256" key="3">
    <source>
        <dbReference type="ARBA" id="ARBA00022676"/>
    </source>
</evidence>
<keyword evidence="4 10" id="KW-0808">Transferase</keyword>
<gene>
    <name evidence="10" type="ordered locus">Sinac_7281</name>
</gene>
<proteinExistence type="predicted"/>
<feature type="transmembrane region" description="Helical" evidence="8">
    <location>
        <begin position="302"/>
        <end position="320"/>
    </location>
</feature>
<feature type="transmembrane region" description="Helical" evidence="8">
    <location>
        <begin position="97"/>
        <end position="115"/>
    </location>
</feature>
<dbReference type="Proteomes" id="UP000010798">
    <property type="component" value="Chromosome"/>
</dbReference>
<dbReference type="Pfam" id="PF13231">
    <property type="entry name" value="PMT_2"/>
    <property type="match status" value="1"/>
</dbReference>
<feature type="transmembrane region" description="Helical" evidence="8">
    <location>
        <begin position="278"/>
        <end position="295"/>
    </location>
</feature>
<dbReference type="EMBL" id="CP003364">
    <property type="protein sequence ID" value="AGA31323.1"/>
    <property type="molecule type" value="Genomic_DNA"/>
</dbReference>
<dbReference type="GO" id="GO:0016763">
    <property type="term" value="F:pentosyltransferase activity"/>
    <property type="evidence" value="ECO:0007669"/>
    <property type="project" value="TreeGrafter"/>
</dbReference>
<evidence type="ECO:0000256" key="2">
    <source>
        <dbReference type="ARBA" id="ARBA00022475"/>
    </source>
</evidence>
<reference evidence="10 11" key="1">
    <citation type="submission" date="2012-02" db="EMBL/GenBank/DDBJ databases">
        <title>Complete sequence of chromosome of Singulisphaera acidiphila DSM 18658.</title>
        <authorList>
            <consortium name="US DOE Joint Genome Institute (JGI-PGF)"/>
            <person name="Lucas S."/>
            <person name="Copeland A."/>
            <person name="Lapidus A."/>
            <person name="Glavina del Rio T."/>
            <person name="Dalin E."/>
            <person name="Tice H."/>
            <person name="Bruce D."/>
            <person name="Goodwin L."/>
            <person name="Pitluck S."/>
            <person name="Peters L."/>
            <person name="Ovchinnikova G."/>
            <person name="Chertkov O."/>
            <person name="Kyrpides N."/>
            <person name="Mavromatis K."/>
            <person name="Ivanova N."/>
            <person name="Brettin T."/>
            <person name="Detter J.C."/>
            <person name="Han C."/>
            <person name="Larimer F."/>
            <person name="Land M."/>
            <person name="Hauser L."/>
            <person name="Markowitz V."/>
            <person name="Cheng J.-F."/>
            <person name="Hugenholtz P."/>
            <person name="Woyke T."/>
            <person name="Wu D."/>
            <person name="Tindall B."/>
            <person name="Pomrenke H."/>
            <person name="Brambilla E."/>
            <person name="Klenk H.-P."/>
            <person name="Eisen J.A."/>
        </authorList>
    </citation>
    <scope>NUCLEOTIDE SEQUENCE [LARGE SCALE GENOMIC DNA]</scope>
    <source>
        <strain evidence="11">ATCC BAA-1392 / DSM 18658 / VKM B-2454 / MOB10</strain>
    </source>
</reference>
<evidence type="ECO:0000256" key="7">
    <source>
        <dbReference type="ARBA" id="ARBA00023136"/>
    </source>
</evidence>
<sequence>MSRIVLLIVIALFLSFRLPPILHQAGGPDEEWYAIPGLTIAHEGVPRVPYSRATETGSVFLGAERLLFAMPPLSFYAQAPFFLVLPPTFATARLASLLAACLAILLVYAIGRTLWDDPATALWGAGIYSGCRLLYFPAMLARPDMLCGTLGLAAVWAICRWSRDRQRRWLALAGVFLGLAGLSHPFAIVFALQLGIWTALAPGTAQARLLRPAGMAAVALATFSVWLILIVREPELFRQQFIGNIIGPAGPGLVSRLLFPWHDLAGHLPLVIERAGPLQAAFLATCMGVVTWLAWRWHDRVLGLVSALGWSSIYLLIASQGSHPLQGYWCYPVAFFALAAGWCIVRCVSECRRRTGAAIAVPLAGCLLALVFLPGSGLRTTWACVRNWNKIEYNPHQFTRSILADLPADAQLTVGAEYALDAYGLNRRVLLGIRYYNYFDATKYDYDYAIMGRAGMKEGLDRAMNARIVRTFGNEADPFACYAVLLVPDKQAGRNNAKPTP</sequence>
<dbReference type="GO" id="GO:0009103">
    <property type="term" value="P:lipopolysaccharide biosynthetic process"/>
    <property type="evidence" value="ECO:0007669"/>
    <property type="project" value="UniProtKB-ARBA"/>
</dbReference>
<evidence type="ECO:0000256" key="4">
    <source>
        <dbReference type="ARBA" id="ARBA00022679"/>
    </source>
</evidence>
<evidence type="ECO:0000256" key="6">
    <source>
        <dbReference type="ARBA" id="ARBA00022989"/>
    </source>
</evidence>
<feature type="transmembrane region" description="Helical" evidence="8">
    <location>
        <begin position="241"/>
        <end position="258"/>
    </location>
</feature>
<dbReference type="eggNOG" id="COG1807">
    <property type="taxonomic scope" value="Bacteria"/>
</dbReference>
<feature type="transmembrane region" description="Helical" evidence="8">
    <location>
        <begin position="357"/>
        <end position="377"/>
    </location>
</feature>
<dbReference type="GO" id="GO:0005886">
    <property type="term" value="C:plasma membrane"/>
    <property type="evidence" value="ECO:0007669"/>
    <property type="project" value="UniProtKB-SubCell"/>
</dbReference>
<comment type="subcellular location">
    <subcellularLocation>
        <location evidence="1">Cell membrane</location>
        <topology evidence="1">Multi-pass membrane protein</topology>
    </subcellularLocation>
</comment>
<evidence type="ECO:0000256" key="5">
    <source>
        <dbReference type="ARBA" id="ARBA00022692"/>
    </source>
</evidence>
<keyword evidence="6 8" id="KW-1133">Transmembrane helix</keyword>
<dbReference type="PANTHER" id="PTHR33908">
    <property type="entry name" value="MANNOSYLTRANSFERASE YKCB-RELATED"/>
    <property type="match status" value="1"/>
</dbReference>
<dbReference type="PANTHER" id="PTHR33908:SF11">
    <property type="entry name" value="MEMBRANE PROTEIN"/>
    <property type="match status" value="1"/>
</dbReference>
<keyword evidence="2" id="KW-1003">Cell membrane</keyword>
<keyword evidence="5 8" id="KW-0812">Transmembrane</keyword>
<accession>L0DQR1</accession>
<dbReference type="RefSeq" id="WP_015250392.1">
    <property type="nucleotide sequence ID" value="NC_019892.1"/>
</dbReference>
<name>L0DQR1_SINAD</name>
<dbReference type="STRING" id="886293.Sinac_7281"/>